<keyword evidence="6" id="KW-0256">Endoplasmic reticulum</keyword>
<feature type="region of interest" description="Disordered" evidence="10">
    <location>
        <begin position="123"/>
        <end position="173"/>
    </location>
</feature>
<evidence type="ECO:0000256" key="5">
    <source>
        <dbReference type="ARBA" id="ARBA00022692"/>
    </source>
</evidence>
<dbReference type="PANTHER" id="PTHR28621:SF1">
    <property type="entry name" value="SELENOPROTEIN S"/>
    <property type="match status" value="1"/>
</dbReference>
<name>A0A6J2XY84_SITOR</name>
<dbReference type="GO" id="GO:0030968">
    <property type="term" value="P:endoplasmic reticulum unfolded protein response"/>
    <property type="evidence" value="ECO:0007669"/>
    <property type="project" value="TreeGrafter"/>
</dbReference>
<evidence type="ECO:0000256" key="11">
    <source>
        <dbReference type="SAM" id="Phobius"/>
    </source>
</evidence>
<evidence type="ECO:0000256" key="2">
    <source>
        <dbReference type="ARBA" id="ARBA00004496"/>
    </source>
</evidence>
<dbReference type="GO" id="GO:0036513">
    <property type="term" value="C:Derlin-1 retrotranslocation complex"/>
    <property type="evidence" value="ECO:0007669"/>
    <property type="project" value="TreeGrafter"/>
</dbReference>
<dbReference type="Gene3D" id="6.10.250.2950">
    <property type="match status" value="1"/>
</dbReference>
<evidence type="ECO:0000256" key="1">
    <source>
        <dbReference type="ARBA" id="ARBA00004389"/>
    </source>
</evidence>
<dbReference type="AlphaFoldDB" id="A0A6J2XY84"/>
<keyword evidence="9 11" id="KW-0472">Membrane</keyword>
<sequence length="173" mass="20189">MDYLRDGYASFSTVLSQYASLVQAYFWYLFFGSILFYYVYNKFVRPSVHSAFRNYVKYKDYRKEKEYEAKYHKNPDLFSARLSAQQDHAQKLQEKYNKQLQEHEAKMREKAELKRQEVENLLNQSGQAGHRLGGPDGQSRTLRSDYNPLMGPGSHSNYRPPKRSKCGGGGCGR</sequence>
<dbReference type="OrthoDB" id="75792at2759"/>
<organism evidence="12 13">
    <name type="scientific">Sitophilus oryzae</name>
    <name type="common">Rice weevil</name>
    <name type="synonym">Curculio oryzae</name>
    <dbReference type="NCBI Taxonomy" id="7048"/>
    <lineage>
        <taxon>Eukaryota</taxon>
        <taxon>Metazoa</taxon>
        <taxon>Ecdysozoa</taxon>
        <taxon>Arthropoda</taxon>
        <taxon>Hexapoda</taxon>
        <taxon>Insecta</taxon>
        <taxon>Pterygota</taxon>
        <taxon>Neoptera</taxon>
        <taxon>Endopterygota</taxon>
        <taxon>Coleoptera</taxon>
        <taxon>Polyphaga</taxon>
        <taxon>Cucujiformia</taxon>
        <taxon>Curculionidae</taxon>
        <taxon>Dryophthorinae</taxon>
        <taxon>Sitophilus</taxon>
    </lineage>
</organism>
<accession>A0A6J2XY84</accession>
<dbReference type="RefSeq" id="XP_030755715.1">
    <property type="nucleotide sequence ID" value="XM_030899855.1"/>
</dbReference>
<evidence type="ECO:0000256" key="6">
    <source>
        <dbReference type="ARBA" id="ARBA00022824"/>
    </source>
</evidence>
<evidence type="ECO:0000256" key="4">
    <source>
        <dbReference type="ARBA" id="ARBA00022490"/>
    </source>
</evidence>
<keyword evidence="5 11" id="KW-0812">Transmembrane</keyword>
<comment type="subcellular location">
    <subcellularLocation>
        <location evidence="2">Cytoplasm</location>
    </subcellularLocation>
    <subcellularLocation>
        <location evidence="1">Endoplasmic reticulum membrane</location>
        <topology evidence="1">Single-pass membrane protein</topology>
    </subcellularLocation>
</comment>
<keyword evidence="4" id="KW-0963">Cytoplasm</keyword>
<gene>
    <name evidence="13" type="primary">LOC115882036</name>
</gene>
<protein>
    <submittedName>
        <fullName evidence="13">Uncharacterized protein LOC115882036</fullName>
    </submittedName>
</protein>
<proteinExistence type="inferred from homology"/>
<dbReference type="GeneID" id="115882036"/>
<dbReference type="KEGG" id="soy:115882036"/>
<keyword evidence="8 11" id="KW-1133">Transmembrane helix</keyword>
<evidence type="ECO:0000256" key="9">
    <source>
        <dbReference type="ARBA" id="ARBA00023136"/>
    </source>
</evidence>
<dbReference type="PANTHER" id="PTHR28621">
    <property type="entry name" value="SELENOPROTEIN S"/>
    <property type="match status" value="1"/>
</dbReference>
<evidence type="ECO:0000256" key="3">
    <source>
        <dbReference type="ARBA" id="ARBA00011034"/>
    </source>
</evidence>
<comment type="similarity">
    <text evidence="3">Belongs to the selenoprotein S family.</text>
</comment>
<evidence type="ECO:0000256" key="8">
    <source>
        <dbReference type="ARBA" id="ARBA00022989"/>
    </source>
</evidence>
<evidence type="ECO:0000313" key="13">
    <source>
        <dbReference type="RefSeq" id="XP_030755715.1"/>
    </source>
</evidence>
<reference evidence="13" key="1">
    <citation type="submission" date="2025-08" db="UniProtKB">
        <authorList>
            <consortium name="RefSeq"/>
        </authorList>
    </citation>
    <scope>IDENTIFICATION</scope>
    <source>
        <tissue evidence="13">Gonads</tissue>
    </source>
</reference>
<dbReference type="GO" id="GO:0036502">
    <property type="term" value="C:Derlin-1-VIMP complex"/>
    <property type="evidence" value="ECO:0007669"/>
    <property type="project" value="TreeGrafter"/>
</dbReference>
<evidence type="ECO:0000256" key="10">
    <source>
        <dbReference type="SAM" id="MobiDB-lite"/>
    </source>
</evidence>
<evidence type="ECO:0000313" key="12">
    <source>
        <dbReference type="Proteomes" id="UP000504635"/>
    </source>
</evidence>
<evidence type="ECO:0000256" key="7">
    <source>
        <dbReference type="ARBA" id="ARBA00022933"/>
    </source>
</evidence>
<keyword evidence="7" id="KW-0712">Selenocysteine</keyword>
<dbReference type="CDD" id="cd22265">
    <property type="entry name" value="UDM1_RNF168"/>
    <property type="match status" value="1"/>
</dbReference>
<dbReference type="GO" id="GO:0030970">
    <property type="term" value="P:retrograde protein transport, ER to cytosol"/>
    <property type="evidence" value="ECO:0007669"/>
    <property type="project" value="TreeGrafter"/>
</dbReference>
<keyword evidence="12" id="KW-1185">Reference proteome</keyword>
<dbReference type="Proteomes" id="UP000504635">
    <property type="component" value="Unplaced"/>
</dbReference>
<feature type="transmembrane region" description="Helical" evidence="11">
    <location>
        <begin position="20"/>
        <end position="40"/>
    </location>
</feature>
<dbReference type="InterPro" id="IPR009703">
    <property type="entry name" value="Selenoprotein_S"/>
</dbReference>
<dbReference type="InParanoid" id="A0A6J2XY84"/>